<dbReference type="PANTHER" id="PTHR48418">
    <property type="entry name" value="TRNA WYBUTOSINE-SYNTHESIZING PROTEIN 3"/>
    <property type="match status" value="1"/>
</dbReference>
<dbReference type="InterPro" id="IPR036602">
    <property type="entry name" value="tRNA_yW-synthesising-like_sf"/>
</dbReference>
<dbReference type="STRING" id="94208.A0A2S4KVR2"/>
<keyword evidence="4" id="KW-0808">Transferase</keyword>
<feature type="compositionally biased region" description="Basic and acidic residues" evidence="9">
    <location>
        <begin position="299"/>
        <end position="311"/>
    </location>
</feature>
<evidence type="ECO:0000256" key="1">
    <source>
        <dbReference type="ARBA" id="ARBA00008569"/>
    </source>
</evidence>
<dbReference type="Gene3D" id="3.30.1960.10">
    <property type="entry name" value="tRNA wybutosine-synthesizing-like"/>
    <property type="match status" value="1"/>
</dbReference>
<comment type="similarity">
    <text evidence="1">Belongs to the TYW3 family.</text>
</comment>
<feature type="domain" description="tRNA wybutosine-synthesizing protein" evidence="10">
    <location>
        <begin position="14"/>
        <end position="257"/>
    </location>
</feature>
<evidence type="ECO:0000256" key="4">
    <source>
        <dbReference type="ARBA" id="ARBA00022679"/>
    </source>
</evidence>
<keyword evidence="5" id="KW-0949">S-adenosyl-L-methionine</keyword>
<dbReference type="SUPFAM" id="SSF111278">
    <property type="entry name" value="SSo0622-like"/>
    <property type="match status" value="1"/>
</dbReference>
<name>A0A2S4KVR2_9HYPO</name>
<dbReference type="Pfam" id="PF02676">
    <property type="entry name" value="TYW3"/>
    <property type="match status" value="1"/>
</dbReference>
<dbReference type="OrthoDB" id="263283at2759"/>
<evidence type="ECO:0000313" key="11">
    <source>
        <dbReference type="EMBL" id="POR34251.1"/>
    </source>
</evidence>
<reference evidence="11 12" key="1">
    <citation type="submission" date="2018-01" db="EMBL/GenBank/DDBJ databases">
        <title>Harnessing the power of phylogenomics to disentangle the directionality and signatures of interkingdom host jumping in the parasitic fungal genus Tolypocladium.</title>
        <authorList>
            <person name="Quandt C.A."/>
            <person name="Patterson W."/>
            <person name="Spatafora J.W."/>
        </authorList>
    </citation>
    <scope>NUCLEOTIDE SEQUENCE [LARGE SCALE GENOMIC DNA]</scope>
    <source>
        <strain evidence="11 12">NRBC 100945</strain>
    </source>
</reference>
<protein>
    <recommendedName>
        <fullName evidence="2">tRNA(Phe) 7-[(3-amino-3-carboxypropyl)-4-demethylwyosine(37)-N(4)]-methyltransferase</fullName>
        <ecNumber evidence="2">2.1.1.282</ecNumber>
    </recommendedName>
    <alternativeName>
        <fullName evidence="7">tRNA(Phe) 7-((3-amino-3-carboxypropyl)-4-demethylwyosine(37)-N(4))-methyltransferase</fullName>
    </alternativeName>
</protein>
<evidence type="ECO:0000256" key="9">
    <source>
        <dbReference type="SAM" id="MobiDB-lite"/>
    </source>
</evidence>
<evidence type="ECO:0000256" key="5">
    <source>
        <dbReference type="ARBA" id="ARBA00022691"/>
    </source>
</evidence>
<dbReference type="InterPro" id="IPR003827">
    <property type="entry name" value="tRNA_yW-synthesising"/>
</dbReference>
<evidence type="ECO:0000313" key="12">
    <source>
        <dbReference type="Proteomes" id="UP000237481"/>
    </source>
</evidence>
<proteinExistence type="inferred from homology"/>
<feature type="region of interest" description="Disordered" evidence="9">
    <location>
        <begin position="260"/>
        <end position="279"/>
    </location>
</feature>
<keyword evidence="12" id="KW-1185">Reference proteome</keyword>
<dbReference type="AlphaFoldDB" id="A0A2S4KVR2"/>
<dbReference type="EMBL" id="PKSG01000560">
    <property type="protein sequence ID" value="POR34251.1"/>
    <property type="molecule type" value="Genomic_DNA"/>
</dbReference>
<comment type="caution">
    <text evidence="11">The sequence shown here is derived from an EMBL/GenBank/DDBJ whole genome shotgun (WGS) entry which is preliminary data.</text>
</comment>
<feature type="region of interest" description="Disordered" evidence="9">
    <location>
        <begin position="285"/>
        <end position="311"/>
    </location>
</feature>
<keyword evidence="3" id="KW-0489">Methyltransferase</keyword>
<evidence type="ECO:0000259" key="10">
    <source>
        <dbReference type="Pfam" id="PF02676"/>
    </source>
</evidence>
<dbReference type="PANTHER" id="PTHR48418:SF1">
    <property type="entry name" value="TRNA WYBUTOSINE-SYNTHESIZING PROTEIN 3"/>
    <property type="match status" value="1"/>
</dbReference>
<dbReference type="GO" id="GO:0008168">
    <property type="term" value="F:methyltransferase activity"/>
    <property type="evidence" value="ECO:0007669"/>
    <property type="project" value="UniProtKB-KW"/>
</dbReference>
<dbReference type="GO" id="GO:0008033">
    <property type="term" value="P:tRNA processing"/>
    <property type="evidence" value="ECO:0007669"/>
    <property type="project" value="UniProtKB-KW"/>
</dbReference>
<keyword evidence="6" id="KW-0819">tRNA processing</keyword>
<sequence>MSRQLPAPSAGFSEKKAKILHQLGVPDAEYADASPKGSVDEGIRDLIGEVNRAEGFVTTSSCAGRVSVFLEGRRAPADAGDGDGQRQRQQVAGVGGKGAGGTWLYVSHEPVACDGEHGYEAWAATLGFAESAVSQSGPCGSSERRLIHFKFEPMILHVLATSLTHAQLLLRCALQAGFRESGAINLTAPGETQPAATPVVAVRSMGLGFESLVGYETPDGQRRRLVPAECLQTLLSVGNERFSENAKRIARFRAAFRDAVREPEPRRSPHGGDWEDAVARRERMRAEGLGRKAAALGAERNEERCETADQP</sequence>
<evidence type="ECO:0000256" key="7">
    <source>
        <dbReference type="ARBA" id="ARBA00030554"/>
    </source>
</evidence>
<evidence type="ECO:0000256" key="3">
    <source>
        <dbReference type="ARBA" id="ARBA00022603"/>
    </source>
</evidence>
<dbReference type="GO" id="GO:0032259">
    <property type="term" value="P:methylation"/>
    <property type="evidence" value="ECO:0007669"/>
    <property type="project" value="UniProtKB-KW"/>
</dbReference>
<evidence type="ECO:0000256" key="2">
    <source>
        <dbReference type="ARBA" id="ARBA00012750"/>
    </source>
</evidence>
<comment type="catalytic activity">
    <reaction evidence="8">
        <text>4-demethyl-7-[(3S)-3-amino-3-carboxypropyl]wyosine(37) in tRNA(Phe) + S-adenosyl-L-methionine = 7-[(3S)-3-amino-3-carboxypropyl]wyosine(37) in tRNA(Phe) + S-adenosyl-L-homocysteine + H(+)</text>
        <dbReference type="Rhea" id="RHEA:36635"/>
        <dbReference type="Rhea" id="RHEA-COMP:10378"/>
        <dbReference type="Rhea" id="RHEA-COMP:10379"/>
        <dbReference type="ChEBI" id="CHEBI:15378"/>
        <dbReference type="ChEBI" id="CHEBI:57856"/>
        <dbReference type="ChEBI" id="CHEBI:59789"/>
        <dbReference type="ChEBI" id="CHEBI:73543"/>
        <dbReference type="ChEBI" id="CHEBI:73550"/>
        <dbReference type="EC" id="2.1.1.282"/>
    </reaction>
</comment>
<evidence type="ECO:0000256" key="6">
    <source>
        <dbReference type="ARBA" id="ARBA00022694"/>
    </source>
</evidence>
<organism evidence="11 12">
    <name type="scientific">Tolypocladium paradoxum</name>
    <dbReference type="NCBI Taxonomy" id="94208"/>
    <lineage>
        <taxon>Eukaryota</taxon>
        <taxon>Fungi</taxon>
        <taxon>Dikarya</taxon>
        <taxon>Ascomycota</taxon>
        <taxon>Pezizomycotina</taxon>
        <taxon>Sordariomycetes</taxon>
        <taxon>Hypocreomycetidae</taxon>
        <taxon>Hypocreales</taxon>
        <taxon>Ophiocordycipitaceae</taxon>
        <taxon>Tolypocladium</taxon>
    </lineage>
</organism>
<dbReference type="Proteomes" id="UP000237481">
    <property type="component" value="Unassembled WGS sequence"/>
</dbReference>
<accession>A0A2S4KVR2</accession>
<gene>
    <name evidence="11" type="ORF">TPAR_05575</name>
</gene>
<dbReference type="EC" id="2.1.1.282" evidence="2"/>
<evidence type="ECO:0000256" key="8">
    <source>
        <dbReference type="ARBA" id="ARBA00049202"/>
    </source>
</evidence>